<dbReference type="HOGENOM" id="CLU_2386355_0_0_1"/>
<keyword evidence="9" id="KW-1185">Reference proteome</keyword>
<keyword evidence="6" id="KW-0325">Glycoprotein</keyword>
<proteinExistence type="inferred from homology"/>
<dbReference type="Proteomes" id="UP000005446">
    <property type="component" value="Unassembled WGS sequence"/>
</dbReference>
<evidence type="ECO:0000313" key="9">
    <source>
        <dbReference type="Proteomes" id="UP000005446"/>
    </source>
</evidence>
<name>H0EK12_GLAL7</name>
<sequence>MVSALDLDITSEYSQDHHRTLRLAVGEDIDMMPSNWSQSMGNDDQAFWGMTAMLAAEYNFPAPADPKAPSWLSLAQAVFNTQAVRPDKECGGGL</sequence>
<protein>
    <recommendedName>
        <fullName evidence="3">mannan endo-1,6-alpha-mannosidase</fullName>
        <ecNumber evidence="3">3.2.1.101</ecNumber>
    </recommendedName>
</protein>
<evidence type="ECO:0000256" key="2">
    <source>
        <dbReference type="ARBA" id="ARBA00009699"/>
    </source>
</evidence>
<dbReference type="SUPFAM" id="SSF48208">
    <property type="entry name" value="Six-hairpin glycosidases"/>
    <property type="match status" value="1"/>
</dbReference>
<dbReference type="InterPro" id="IPR008928">
    <property type="entry name" value="6-hairpin_glycosidase_sf"/>
</dbReference>
<dbReference type="InParanoid" id="H0EK12"/>
<comment type="similarity">
    <text evidence="2">Belongs to the glycosyl hydrolase 76 family.</text>
</comment>
<dbReference type="EC" id="3.2.1.101" evidence="3"/>
<dbReference type="GO" id="GO:0009272">
    <property type="term" value="P:fungal-type cell wall biogenesis"/>
    <property type="evidence" value="ECO:0007669"/>
    <property type="project" value="TreeGrafter"/>
</dbReference>
<dbReference type="GO" id="GO:0008496">
    <property type="term" value="F:mannan endo-1,6-alpha-mannosidase activity"/>
    <property type="evidence" value="ECO:0007669"/>
    <property type="project" value="UniProtKB-EC"/>
</dbReference>
<evidence type="ECO:0000256" key="3">
    <source>
        <dbReference type="ARBA" id="ARBA00012350"/>
    </source>
</evidence>
<evidence type="ECO:0000256" key="5">
    <source>
        <dbReference type="ARBA" id="ARBA00022801"/>
    </source>
</evidence>
<gene>
    <name evidence="8" type="ORF">M7I_2899</name>
</gene>
<keyword evidence="7" id="KW-0326">Glycosidase</keyword>
<comment type="catalytic activity">
    <reaction evidence="1">
        <text>Random hydrolysis of (1-&gt;6)-alpha-D-mannosidic linkages in unbranched (1-&gt;6)-mannans.</text>
        <dbReference type="EC" id="3.2.1.101"/>
    </reaction>
</comment>
<accession>H0EK12</accession>
<dbReference type="Pfam" id="PF03663">
    <property type="entry name" value="Glyco_hydro_76"/>
    <property type="match status" value="1"/>
</dbReference>
<evidence type="ECO:0000256" key="1">
    <source>
        <dbReference type="ARBA" id="ARBA00001452"/>
    </source>
</evidence>
<evidence type="ECO:0000313" key="8">
    <source>
        <dbReference type="EMBL" id="EHL01203.1"/>
    </source>
</evidence>
<keyword evidence="4" id="KW-0732">Signal</keyword>
<dbReference type="InterPro" id="IPR005198">
    <property type="entry name" value="Glyco_hydro_76"/>
</dbReference>
<comment type="caution">
    <text evidence="8">The sequence shown here is derived from an EMBL/GenBank/DDBJ whole genome shotgun (WGS) entry which is preliminary data.</text>
</comment>
<evidence type="ECO:0000256" key="7">
    <source>
        <dbReference type="ARBA" id="ARBA00023295"/>
    </source>
</evidence>
<dbReference type="AlphaFoldDB" id="H0EK12"/>
<dbReference type="PANTHER" id="PTHR12145:SF36">
    <property type="entry name" value="MANNAN ENDO-1,6-ALPHA-MANNOSIDASE DCW1"/>
    <property type="match status" value="1"/>
</dbReference>
<evidence type="ECO:0000256" key="4">
    <source>
        <dbReference type="ARBA" id="ARBA00022729"/>
    </source>
</evidence>
<reference evidence="8 9" key="1">
    <citation type="journal article" date="2012" name="Eukaryot. Cell">
        <title>Genome sequence of the fungus Glarea lozoyensis: the first genome sequence of a species from the Helotiaceae family.</title>
        <authorList>
            <person name="Youssar L."/>
            <person name="Gruening B.A."/>
            <person name="Erxleben A."/>
            <person name="Guenther S."/>
            <person name="Huettel W."/>
        </authorList>
    </citation>
    <scope>NUCLEOTIDE SEQUENCE [LARGE SCALE GENOMIC DNA]</scope>
    <source>
        <strain evidence="9">ATCC 74030 / MF5533</strain>
    </source>
</reference>
<keyword evidence="5" id="KW-0378">Hydrolase</keyword>
<dbReference type="InterPro" id="IPR014480">
    <property type="entry name" value="Mannan-1_6-alpha_mannosidase"/>
</dbReference>
<dbReference type="PANTHER" id="PTHR12145">
    <property type="entry name" value="MANNAN ENDO-1,6-ALPHA-MANNOSIDASE DCW1"/>
    <property type="match status" value="1"/>
</dbReference>
<dbReference type="OrthoDB" id="4187847at2759"/>
<dbReference type="EMBL" id="AGUE01000060">
    <property type="protein sequence ID" value="EHL01203.1"/>
    <property type="molecule type" value="Genomic_DNA"/>
</dbReference>
<organism evidence="8 9">
    <name type="scientific">Glarea lozoyensis (strain ATCC 74030 / MF5533)</name>
    <dbReference type="NCBI Taxonomy" id="1104152"/>
    <lineage>
        <taxon>Eukaryota</taxon>
        <taxon>Fungi</taxon>
        <taxon>Dikarya</taxon>
        <taxon>Ascomycota</taxon>
        <taxon>Pezizomycotina</taxon>
        <taxon>Leotiomycetes</taxon>
        <taxon>Helotiales</taxon>
        <taxon>Helotiaceae</taxon>
        <taxon>Glarea</taxon>
    </lineage>
</organism>
<evidence type="ECO:0000256" key="6">
    <source>
        <dbReference type="ARBA" id="ARBA00023180"/>
    </source>
</evidence>
<dbReference type="GO" id="GO:0016052">
    <property type="term" value="P:carbohydrate catabolic process"/>
    <property type="evidence" value="ECO:0007669"/>
    <property type="project" value="InterPro"/>
</dbReference>